<gene>
    <name evidence="1" type="ORF">SAMN04489764_5033</name>
</gene>
<name>A0A1H1I1D6_9ACTN</name>
<dbReference type="EMBL" id="FNKK01000002">
    <property type="protein sequence ID" value="SDR31166.1"/>
    <property type="molecule type" value="Genomic_DNA"/>
</dbReference>
<sequence length="162" mass="17816">MTMEDRLAIIDHLLTCPFPSEEERVAPAGKGWEGYRSSGPRSHLCFLKASRDFWDDRSEDVVEAAEGEIAAAFEALTAVLTSRWGRPEAVDLWPDLRGERSPVPEPINELIGYSSRMSVWYPGTGRWVALAVGQADPEFPILLLAAIGEMSSLGGRAAESLR</sequence>
<proteinExistence type="predicted"/>
<evidence type="ECO:0000313" key="1">
    <source>
        <dbReference type="EMBL" id="SDR31166.1"/>
    </source>
</evidence>
<dbReference type="OrthoDB" id="3478947at2"/>
<reference evidence="1 2" key="1">
    <citation type="submission" date="2016-10" db="EMBL/GenBank/DDBJ databases">
        <authorList>
            <person name="de Groot N.N."/>
        </authorList>
    </citation>
    <scope>NUCLEOTIDE SEQUENCE [LARGE SCALE GENOMIC DNA]</scope>
    <source>
        <strain evidence="1 2">DSM 43794</strain>
    </source>
</reference>
<organism evidence="1 2">
    <name type="scientific">Thermostaphylospora chromogena</name>
    <dbReference type="NCBI Taxonomy" id="35622"/>
    <lineage>
        <taxon>Bacteria</taxon>
        <taxon>Bacillati</taxon>
        <taxon>Actinomycetota</taxon>
        <taxon>Actinomycetes</taxon>
        <taxon>Streptosporangiales</taxon>
        <taxon>Thermomonosporaceae</taxon>
        <taxon>Thermostaphylospora</taxon>
    </lineage>
</organism>
<dbReference type="Proteomes" id="UP000217103">
    <property type="component" value="Unassembled WGS sequence"/>
</dbReference>
<keyword evidence="2" id="KW-1185">Reference proteome</keyword>
<protein>
    <submittedName>
        <fullName evidence="1">Uncharacterized protein</fullName>
    </submittedName>
</protein>
<dbReference type="AlphaFoldDB" id="A0A1H1I1D6"/>
<accession>A0A1H1I1D6</accession>
<dbReference type="RefSeq" id="WP_093262512.1">
    <property type="nucleotide sequence ID" value="NZ_FNKK01000002.1"/>
</dbReference>
<evidence type="ECO:0000313" key="2">
    <source>
        <dbReference type="Proteomes" id="UP000217103"/>
    </source>
</evidence>